<dbReference type="STRING" id="1484.SA87_04115"/>
<gene>
    <name evidence="2" type="primary">bshC</name>
    <name evidence="5" type="ORF">SA87_04115</name>
</gene>
<dbReference type="EMBL" id="JXBB01000063">
    <property type="protein sequence ID" value="OAR03342.1"/>
    <property type="molecule type" value="Genomic_DNA"/>
</dbReference>
<proteinExistence type="inferred from homology"/>
<dbReference type="EC" id="6.-.-.-" evidence="2"/>
<comment type="similarity">
    <text evidence="2">Belongs to the BshC family.</text>
</comment>
<dbReference type="HAMAP" id="MF_01867">
    <property type="entry name" value="BshC"/>
    <property type="match status" value="1"/>
</dbReference>
<keyword evidence="1 2" id="KW-0436">Ligase</keyword>
<dbReference type="PIRSF" id="PIRSF012535">
    <property type="entry name" value="UCP012535"/>
    <property type="match status" value="1"/>
</dbReference>
<dbReference type="InterPro" id="IPR055398">
    <property type="entry name" value="Rossmann-like_BshC"/>
</dbReference>
<dbReference type="Pfam" id="PF24850">
    <property type="entry name" value="CC_BshC"/>
    <property type="match status" value="1"/>
</dbReference>
<protein>
    <recommendedName>
        <fullName evidence="2">Putative cysteine ligase BshC</fullName>
        <ecNumber evidence="2">6.-.-.-</ecNumber>
    </recommendedName>
</protein>
<evidence type="ECO:0000313" key="5">
    <source>
        <dbReference type="EMBL" id="OAR03342.1"/>
    </source>
</evidence>
<dbReference type="InterPro" id="IPR011199">
    <property type="entry name" value="Bacillithiol_biosynth_BshC"/>
</dbReference>
<evidence type="ECO:0000259" key="4">
    <source>
        <dbReference type="Pfam" id="PF24850"/>
    </source>
</evidence>
<name>A0A179IN98_HYDSH</name>
<organism evidence="5 6">
    <name type="scientific">Hydrogenibacillus schlegelii</name>
    <name type="common">Bacillus schlegelii</name>
    <dbReference type="NCBI Taxonomy" id="1484"/>
    <lineage>
        <taxon>Bacteria</taxon>
        <taxon>Bacillati</taxon>
        <taxon>Bacillota</taxon>
        <taxon>Bacilli</taxon>
        <taxon>Bacillales</taxon>
        <taxon>Bacillales Family X. Incertae Sedis</taxon>
        <taxon>Hydrogenibacillus</taxon>
    </lineage>
</organism>
<evidence type="ECO:0000256" key="2">
    <source>
        <dbReference type="HAMAP-Rule" id="MF_01867"/>
    </source>
</evidence>
<sequence>MPLLPPLYAAYVDRRPEALGRFEADPWDAGTWRRRLDALAATRPLRLDAAAVAEALRAFNREIGADERAMASIDAIAAGAPVVVGGHQAMLFGGPLFVFLKALSVIRLAEDLSARLGERIVPVFWIAGEDHDFAEVGGLYALRPDWTIEKIALEPPDPERRLSVSRLHLSEAALREAADRLAATWPETEFKPAAEALLRDAVAGGGSLVQVFGRLMARLFAGTGLVFLDSDDPRLRVVERPAFRRLIEAAPAVRGALAAGAAVVRDLGFSPQLDAADGAYLFLHTEATGRVGLRFVGDGFSDRRGEHRFSTAELLAIAEAAPERLSTAAGTRPIMQEMLFPVLAAVLGPSEVAYWAELKEAFRALRLVLPPAVPRFQATVVEPSLARALEDVGGEAHRAVANPAYIEACQAAWLEAQGTARRLEERFQEIRRAIEALYAPLVAELAALEKGLGPMAEENLRKILGHVDFLAARALQAEKRRLDGAARRFERIRQLLAPLDRTQERVIGPFHFIVRHGLEAWHERWRALSLPFDGRHHLVYWDGGGG</sequence>
<comment type="caution">
    <text evidence="5">The sequence shown here is derived from an EMBL/GenBank/DDBJ whole genome shotgun (WGS) entry which is preliminary data.</text>
</comment>
<comment type="function">
    <text evidence="2">Involved in bacillithiol (BSH) biosynthesis. May catalyze the last step of the pathway, the addition of cysteine to glucosamine malate (GlcN-Mal) to generate BSH.</text>
</comment>
<dbReference type="InterPro" id="IPR055399">
    <property type="entry name" value="CC_BshC"/>
</dbReference>
<dbReference type="NCBIfam" id="TIGR03998">
    <property type="entry name" value="thiol_BshC"/>
    <property type="match status" value="1"/>
</dbReference>
<dbReference type="AlphaFoldDB" id="A0A179IN98"/>
<feature type="domain" description="Bacillithiol biosynthesis BshC N-terminal Rossmann-like" evidence="3">
    <location>
        <begin position="6"/>
        <end position="375"/>
    </location>
</feature>
<reference evidence="5 6" key="1">
    <citation type="submission" date="2015-09" db="EMBL/GenBank/DDBJ databases">
        <title>Draft genome sequence of Hydrogenibacillus schlegelii DSM 2000.</title>
        <authorList>
            <person name="Hemp J."/>
        </authorList>
    </citation>
    <scope>NUCLEOTIDE SEQUENCE [LARGE SCALE GENOMIC DNA]</scope>
    <source>
        <strain evidence="5 6">MA 48</strain>
    </source>
</reference>
<dbReference type="GO" id="GO:0016874">
    <property type="term" value="F:ligase activity"/>
    <property type="evidence" value="ECO:0007669"/>
    <property type="project" value="UniProtKB-UniRule"/>
</dbReference>
<evidence type="ECO:0000313" key="6">
    <source>
        <dbReference type="Proteomes" id="UP000243024"/>
    </source>
</evidence>
<keyword evidence="6" id="KW-1185">Reference proteome</keyword>
<feature type="domain" description="Bacillithiol biosynthesis BshC C-terminal coiled-coil" evidence="4">
    <location>
        <begin position="378"/>
        <end position="540"/>
    </location>
</feature>
<accession>A0A179IN98</accession>
<evidence type="ECO:0000259" key="3">
    <source>
        <dbReference type="Pfam" id="PF10079"/>
    </source>
</evidence>
<dbReference type="Proteomes" id="UP000243024">
    <property type="component" value="Unassembled WGS sequence"/>
</dbReference>
<evidence type="ECO:0000256" key="1">
    <source>
        <dbReference type="ARBA" id="ARBA00022598"/>
    </source>
</evidence>
<dbReference type="Pfam" id="PF10079">
    <property type="entry name" value="Rossmann-like_BshC"/>
    <property type="match status" value="1"/>
</dbReference>